<proteinExistence type="predicted"/>
<comment type="caution">
    <text evidence="1">The sequence shown here is derived from an EMBL/GenBank/DDBJ whole genome shotgun (WGS) entry which is preliminary data.</text>
</comment>
<sequence>MLHLESPGDPLMKRLIVLGVSACTALSLIGCGGPPEEELTAEELGVEEQEAITCTGAQGDAYGNGPEGGGVIRAIRNWFGDGARGDTAMRVAKCESGYWANCCAYGGGTKAHYNYGSQYKGLFQMGEAERNQYGFNWCAPGQAESAHKMQQARGWSPWSCY</sequence>
<protein>
    <submittedName>
        <fullName evidence="1">Uncharacterized protein</fullName>
    </submittedName>
</protein>
<accession>A0A084SKN8</accession>
<evidence type="ECO:0000313" key="2">
    <source>
        <dbReference type="Proteomes" id="UP000028547"/>
    </source>
</evidence>
<evidence type="ECO:0000313" key="1">
    <source>
        <dbReference type="EMBL" id="KFA89023.1"/>
    </source>
</evidence>
<dbReference type="EMBL" id="JPMI01000267">
    <property type="protein sequence ID" value="KFA89023.1"/>
    <property type="molecule type" value="Genomic_DNA"/>
</dbReference>
<dbReference type="AlphaFoldDB" id="A0A084SKN8"/>
<organism evidence="1 2">
    <name type="scientific">Archangium violaceum Cb vi76</name>
    <dbReference type="NCBI Taxonomy" id="1406225"/>
    <lineage>
        <taxon>Bacteria</taxon>
        <taxon>Pseudomonadati</taxon>
        <taxon>Myxococcota</taxon>
        <taxon>Myxococcia</taxon>
        <taxon>Myxococcales</taxon>
        <taxon>Cystobacterineae</taxon>
        <taxon>Archangiaceae</taxon>
        <taxon>Archangium</taxon>
    </lineage>
</organism>
<name>A0A084SKN8_9BACT</name>
<dbReference type="Proteomes" id="UP000028547">
    <property type="component" value="Unassembled WGS sequence"/>
</dbReference>
<reference evidence="1 2" key="1">
    <citation type="submission" date="2014-07" db="EMBL/GenBank/DDBJ databases">
        <title>Draft Genome Sequence of Gephyronic Acid Producer, Cystobacter violaceus Strain Cb vi76.</title>
        <authorList>
            <person name="Stevens D.C."/>
            <person name="Young J."/>
            <person name="Carmichael R."/>
            <person name="Tan J."/>
            <person name="Taylor R.E."/>
        </authorList>
    </citation>
    <scope>NUCLEOTIDE SEQUENCE [LARGE SCALE GENOMIC DNA]</scope>
    <source>
        <strain evidence="1 2">Cb vi76</strain>
    </source>
</reference>
<gene>
    <name evidence="1" type="ORF">Q664_37535</name>
</gene>